<dbReference type="GeneID" id="80888679"/>
<accession>A0A9W8Q5A1</accession>
<reference evidence="1" key="1">
    <citation type="journal article" date="2023" name="Access Microbiol">
        <title>De-novo genome assembly for Akanthomyces muscarius, a biocontrol agent of insect agricultural pests.</title>
        <authorList>
            <person name="Erdos Z."/>
            <person name="Studholme D.J."/>
            <person name="Raymond B."/>
            <person name="Sharma M."/>
        </authorList>
    </citation>
    <scope>NUCLEOTIDE SEQUENCE</scope>
    <source>
        <strain evidence="1">Ve6</strain>
    </source>
</reference>
<keyword evidence="2" id="KW-1185">Reference proteome</keyword>
<dbReference type="Proteomes" id="UP001144673">
    <property type="component" value="Chromosome 3"/>
</dbReference>
<gene>
    <name evidence="1" type="ORF">LMH87_001520</name>
</gene>
<dbReference type="KEGG" id="amus:LMH87_001520"/>
<name>A0A9W8Q5A1_AKAMU</name>
<dbReference type="SUPFAM" id="SSF81301">
    <property type="entry name" value="Nucleotidyltransferase"/>
    <property type="match status" value="1"/>
</dbReference>
<comment type="caution">
    <text evidence="1">The sequence shown here is derived from an EMBL/GenBank/DDBJ whole genome shotgun (WGS) entry which is preliminary data.</text>
</comment>
<dbReference type="AlphaFoldDB" id="A0A9W8Q5A1"/>
<dbReference type="Gene3D" id="3.30.460.40">
    <property type="match status" value="1"/>
</dbReference>
<proteinExistence type="predicted"/>
<protein>
    <recommendedName>
        <fullName evidence="3">Nucleotidyl transferase</fullName>
    </recommendedName>
</protein>
<dbReference type="EMBL" id="JAJHUN010000010">
    <property type="protein sequence ID" value="KAJ4146967.1"/>
    <property type="molecule type" value="Genomic_DNA"/>
</dbReference>
<evidence type="ECO:0008006" key="3">
    <source>
        <dbReference type="Google" id="ProtNLM"/>
    </source>
</evidence>
<organism evidence="1 2">
    <name type="scientific">Akanthomyces muscarius</name>
    <name type="common">Entomopathogenic fungus</name>
    <name type="synonym">Lecanicillium muscarium</name>
    <dbReference type="NCBI Taxonomy" id="2231603"/>
    <lineage>
        <taxon>Eukaryota</taxon>
        <taxon>Fungi</taxon>
        <taxon>Dikarya</taxon>
        <taxon>Ascomycota</taxon>
        <taxon>Pezizomycotina</taxon>
        <taxon>Sordariomycetes</taxon>
        <taxon>Hypocreomycetidae</taxon>
        <taxon>Hypocreales</taxon>
        <taxon>Cordycipitaceae</taxon>
        <taxon>Akanthomyces</taxon>
    </lineage>
</organism>
<dbReference type="InterPro" id="IPR043519">
    <property type="entry name" value="NT_sf"/>
</dbReference>
<dbReference type="RefSeq" id="XP_056049908.1">
    <property type="nucleotide sequence ID" value="XM_056192808.1"/>
</dbReference>
<sequence>MIQERLNDAAIALQRAFSERGIAYGIFGGYAINLLGGFRTTKDIDCIASVAKNEVIRILDGQHGFEVVSQARQDYVAFLWSDKPDKRNAVLVEIFCEQFPGAEHSMAGVPLKSIAIHGAALGQGTSCLLSTFYLFKGKLRAAATRAKYHDTADLRLLEDKYGEEIKSLSGGLNLNYVGLAMKRYPELERLFERLGVDVLQARQVTKHADLGNLPRPSPGDVQRGLLA</sequence>
<evidence type="ECO:0000313" key="2">
    <source>
        <dbReference type="Proteomes" id="UP001144673"/>
    </source>
</evidence>
<evidence type="ECO:0000313" key="1">
    <source>
        <dbReference type="EMBL" id="KAJ4146967.1"/>
    </source>
</evidence>